<protein>
    <submittedName>
        <fullName evidence="2">Uncharacterized protein</fullName>
    </submittedName>
</protein>
<dbReference type="HOGENOM" id="CLU_099526_1_0_1"/>
<dbReference type="OrthoDB" id="3253189at2759"/>
<evidence type="ECO:0000313" key="3">
    <source>
        <dbReference type="Proteomes" id="UP000053647"/>
    </source>
</evidence>
<reference evidence="3" key="2">
    <citation type="submission" date="2015-01" db="EMBL/GenBank/DDBJ databases">
        <title>Evolutionary Origins and Diversification of the Mycorrhizal Mutualists.</title>
        <authorList>
            <consortium name="DOE Joint Genome Institute"/>
            <consortium name="Mycorrhizal Genomics Consortium"/>
            <person name="Kohler A."/>
            <person name="Kuo A."/>
            <person name="Nagy L.G."/>
            <person name="Floudas D."/>
            <person name="Copeland A."/>
            <person name="Barry K.W."/>
            <person name="Cichocki N."/>
            <person name="Veneault-Fourrey C."/>
            <person name="LaButti K."/>
            <person name="Lindquist E.A."/>
            <person name="Lipzen A."/>
            <person name="Lundell T."/>
            <person name="Morin E."/>
            <person name="Murat C."/>
            <person name="Riley R."/>
            <person name="Ohm R."/>
            <person name="Sun H."/>
            <person name="Tunlid A."/>
            <person name="Henrissat B."/>
            <person name="Grigoriev I.V."/>
            <person name="Hibbett D.S."/>
            <person name="Martin F."/>
        </authorList>
    </citation>
    <scope>NUCLEOTIDE SEQUENCE [LARGE SCALE GENOMIC DNA]</scope>
    <source>
        <strain evidence="3">ATCC 200175</strain>
    </source>
</reference>
<feature type="transmembrane region" description="Helical" evidence="1">
    <location>
        <begin position="134"/>
        <end position="161"/>
    </location>
</feature>
<dbReference type="AlphaFoldDB" id="A0A0C9TBI9"/>
<accession>A0A0C9TBI9</accession>
<keyword evidence="1" id="KW-0812">Transmembrane</keyword>
<keyword evidence="3" id="KW-1185">Reference proteome</keyword>
<feature type="transmembrane region" description="Helical" evidence="1">
    <location>
        <begin position="93"/>
        <end position="114"/>
    </location>
</feature>
<proteinExistence type="predicted"/>
<evidence type="ECO:0000313" key="2">
    <source>
        <dbReference type="EMBL" id="KIJ08438.1"/>
    </source>
</evidence>
<evidence type="ECO:0000256" key="1">
    <source>
        <dbReference type="SAM" id="Phobius"/>
    </source>
</evidence>
<sequence length="210" mass="22162">MDLPNDATTRCGHRVLNVLFLFAIGVPTTQRLREITAAKNEDQWQDFKSTLLFRLGNVNVVGSLILASTAAFLTTQPGTSMADWSRPLPYLTLIAAVCLAGNGVGCGTFLLLILTDAQAESLRQLSHHPRELTLALTLIALPTILIGTAGIAIAIALVGAVWCGDSIAAKAGVTLTAVLMVVGAGLFFWCFSWVARTGRQAGLGEGTQLA</sequence>
<keyword evidence="1" id="KW-1133">Transmembrane helix</keyword>
<feature type="transmembrane region" description="Helical" evidence="1">
    <location>
        <begin position="167"/>
        <end position="191"/>
    </location>
</feature>
<dbReference type="Proteomes" id="UP000053647">
    <property type="component" value="Unassembled WGS sequence"/>
</dbReference>
<gene>
    <name evidence="2" type="ORF">PAXINDRAFT_172909</name>
</gene>
<reference evidence="2 3" key="1">
    <citation type="submission" date="2014-06" db="EMBL/GenBank/DDBJ databases">
        <authorList>
            <consortium name="DOE Joint Genome Institute"/>
            <person name="Kuo A."/>
            <person name="Kohler A."/>
            <person name="Nagy L.G."/>
            <person name="Floudas D."/>
            <person name="Copeland A."/>
            <person name="Barry K.W."/>
            <person name="Cichocki N."/>
            <person name="Veneault-Fourrey C."/>
            <person name="LaButti K."/>
            <person name="Lindquist E.A."/>
            <person name="Lipzen A."/>
            <person name="Lundell T."/>
            <person name="Morin E."/>
            <person name="Murat C."/>
            <person name="Sun H."/>
            <person name="Tunlid A."/>
            <person name="Henrissat B."/>
            <person name="Grigoriev I.V."/>
            <person name="Hibbett D.S."/>
            <person name="Martin F."/>
            <person name="Nordberg H.P."/>
            <person name="Cantor M.N."/>
            <person name="Hua S.X."/>
        </authorList>
    </citation>
    <scope>NUCLEOTIDE SEQUENCE [LARGE SCALE GENOMIC DNA]</scope>
    <source>
        <strain evidence="2 3">ATCC 200175</strain>
    </source>
</reference>
<dbReference type="EMBL" id="KN819621">
    <property type="protein sequence ID" value="KIJ08438.1"/>
    <property type="molecule type" value="Genomic_DNA"/>
</dbReference>
<organism evidence="2 3">
    <name type="scientific">Paxillus involutus ATCC 200175</name>
    <dbReference type="NCBI Taxonomy" id="664439"/>
    <lineage>
        <taxon>Eukaryota</taxon>
        <taxon>Fungi</taxon>
        <taxon>Dikarya</taxon>
        <taxon>Basidiomycota</taxon>
        <taxon>Agaricomycotina</taxon>
        <taxon>Agaricomycetes</taxon>
        <taxon>Agaricomycetidae</taxon>
        <taxon>Boletales</taxon>
        <taxon>Paxilineae</taxon>
        <taxon>Paxillaceae</taxon>
        <taxon>Paxillus</taxon>
    </lineage>
</organism>
<name>A0A0C9TBI9_PAXIN</name>
<keyword evidence="1" id="KW-0472">Membrane</keyword>
<feature type="transmembrane region" description="Helical" evidence="1">
    <location>
        <begin position="51"/>
        <end position="73"/>
    </location>
</feature>